<feature type="transmembrane region" description="Helical" evidence="7">
    <location>
        <begin position="80"/>
        <end position="102"/>
    </location>
</feature>
<dbReference type="OrthoDB" id="2496787at2759"/>
<evidence type="ECO:0000259" key="8">
    <source>
        <dbReference type="Pfam" id="PF20684"/>
    </source>
</evidence>
<feature type="region of interest" description="Disordered" evidence="6">
    <location>
        <begin position="388"/>
        <end position="419"/>
    </location>
</feature>
<dbReference type="GeneID" id="20348009"/>
<evidence type="ECO:0000313" key="9">
    <source>
        <dbReference type="EMBL" id="EJT73695.1"/>
    </source>
</evidence>
<evidence type="ECO:0000256" key="7">
    <source>
        <dbReference type="SAM" id="Phobius"/>
    </source>
</evidence>
<proteinExistence type="inferred from homology"/>
<feature type="transmembrane region" description="Helical" evidence="7">
    <location>
        <begin position="42"/>
        <end position="60"/>
    </location>
</feature>
<comment type="subcellular location">
    <subcellularLocation>
        <location evidence="1">Membrane</location>
        <topology evidence="1">Multi-pass membrane protein</topology>
    </subcellularLocation>
</comment>
<dbReference type="STRING" id="644352.J3P203"/>
<dbReference type="GO" id="GO:0016020">
    <property type="term" value="C:membrane"/>
    <property type="evidence" value="ECO:0007669"/>
    <property type="project" value="UniProtKB-SubCell"/>
</dbReference>
<dbReference type="InterPro" id="IPR052337">
    <property type="entry name" value="SAT4-like"/>
</dbReference>
<dbReference type="PANTHER" id="PTHR33048:SF143">
    <property type="entry name" value="EXTRACELLULAR MEMBRANE PROTEIN CFEM DOMAIN-CONTAINING PROTEIN-RELATED"/>
    <property type="match status" value="1"/>
</dbReference>
<accession>J3P203</accession>
<comment type="similarity">
    <text evidence="5">Belongs to the SAT4 family.</text>
</comment>
<dbReference type="HOGENOM" id="CLU_028200_6_4_1"/>
<reference evidence="11" key="1">
    <citation type="submission" date="2010-07" db="EMBL/GenBank/DDBJ databases">
        <title>The genome sequence of Gaeumannomyces graminis var. tritici strain R3-111a-1.</title>
        <authorList>
            <consortium name="The Broad Institute Genome Sequencing Platform"/>
            <person name="Ma L.-J."/>
            <person name="Dead R."/>
            <person name="Young S."/>
            <person name="Zeng Q."/>
            <person name="Koehrsen M."/>
            <person name="Alvarado L."/>
            <person name="Berlin A."/>
            <person name="Chapman S.B."/>
            <person name="Chen Z."/>
            <person name="Freedman E."/>
            <person name="Gellesch M."/>
            <person name="Goldberg J."/>
            <person name="Griggs A."/>
            <person name="Gujja S."/>
            <person name="Heilman E.R."/>
            <person name="Heiman D."/>
            <person name="Hepburn T."/>
            <person name="Howarth C."/>
            <person name="Jen D."/>
            <person name="Larson L."/>
            <person name="Mehta T."/>
            <person name="Neiman D."/>
            <person name="Pearson M."/>
            <person name="Roberts A."/>
            <person name="Saif S."/>
            <person name="Shea T."/>
            <person name="Shenoy N."/>
            <person name="Sisk P."/>
            <person name="Stolte C."/>
            <person name="Sykes S."/>
            <person name="Walk T."/>
            <person name="White J."/>
            <person name="Yandava C."/>
            <person name="Haas B."/>
            <person name="Nusbaum C."/>
            <person name="Birren B."/>
        </authorList>
    </citation>
    <scope>NUCLEOTIDE SEQUENCE [LARGE SCALE GENOMIC DNA]</scope>
    <source>
        <strain evidence="11">R3-111a-1</strain>
    </source>
</reference>
<dbReference type="PANTHER" id="PTHR33048">
    <property type="entry name" value="PTH11-LIKE INTEGRAL MEMBRANE PROTEIN (AFU_ORTHOLOGUE AFUA_5G11245)"/>
    <property type="match status" value="1"/>
</dbReference>
<feature type="transmembrane region" description="Helical" evidence="7">
    <location>
        <begin position="220"/>
        <end position="242"/>
    </location>
</feature>
<keyword evidence="3 7" id="KW-1133">Transmembrane helix</keyword>
<keyword evidence="4 7" id="KW-0472">Membrane</keyword>
<reference evidence="10" key="5">
    <citation type="submission" date="2018-04" db="UniProtKB">
        <authorList>
            <consortium name="EnsemblFungi"/>
        </authorList>
    </citation>
    <scope>IDENTIFICATION</scope>
    <source>
        <strain evidence="10">R3-111a-1</strain>
    </source>
</reference>
<feature type="domain" description="Rhodopsin" evidence="8">
    <location>
        <begin position="73"/>
        <end position="318"/>
    </location>
</feature>
<dbReference type="EnsemblFungi" id="EJT73695">
    <property type="protein sequence ID" value="EJT73695"/>
    <property type="gene ID" value="GGTG_07551"/>
</dbReference>
<feature type="transmembrane region" description="Helical" evidence="7">
    <location>
        <begin position="168"/>
        <end position="190"/>
    </location>
</feature>
<dbReference type="VEuPathDB" id="FungiDB:GGTG_07551"/>
<evidence type="ECO:0000256" key="4">
    <source>
        <dbReference type="ARBA" id="ARBA00023136"/>
    </source>
</evidence>
<dbReference type="Proteomes" id="UP000006039">
    <property type="component" value="Unassembled WGS sequence"/>
</dbReference>
<feature type="transmembrane region" description="Helical" evidence="7">
    <location>
        <begin position="254"/>
        <end position="273"/>
    </location>
</feature>
<organism evidence="9">
    <name type="scientific">Gaeumannomyces tritici (strain R3-111a-1)</name>
    <name type="common">Wheat and barley take-all root rot fungus</name>
    <name type="synonym">Gaeumannomyces graminis var. tritici</name>
    <dbReference type="NCBI Taxonomy" id="644352"/>
    <lineage>
        <taxon>Eukaryota</taxon>
        <taxon>Fungi</taxon>
        <taxon>Dikarya</taxon>
        <taxon>Ascomycota</taxon>
        <taxon>Pezizomycotina</taxon>
        <taxon>Sordariomycetes</taxon>
        <taxon>Sordariomycetidae</taxon>
        <taxon>Magnaporthales</taxon>
        <taxon>Magnaporthaceae</taxon>
        <taxon>Gaeumannomyces</taxon>
    </lineage>
</organism>
<evidence type="ECO:0000256" key="3">
    <source>
        <dbReference type="ARBA" id="ARBA00022989"/>
    </source>
</evidence>
<feature type="region of interest" description="Disordered" evidence="6">
    <location>
        <begin position="343"/>
        <end position="370"/>
    </location>
</feature>
<evidence type="ECO:0000256" key="6">
    <source>
        <dbReference type="SAM" id="MobiDB-lite"/>
    </source>
</evidence>
<dbReference type="eggNOG" id="ENOG502SKG6">
    <property type="taxonomic scope" value="Eukaryota"/>
</dbReference>
<evidence type="ECO:0000256" key="2">
    <source>
        <dbReference type="ARBA" id="ARBA00022692"/>
    </source>
</evidence>
<dbReference type="EMBL" id="GL385398">
    <property type="protein sequence ID" value="EJT73695.1"/>
    <property type="molecule type" value="Genomic_DNA"/>
</dbReference>
<reference evidence="10" key="4">
    <citation type="journal article" date="2015" name="G3 (Bethesda)">
        <title>Genome sequences of three phytopathogenic species of the Magnaporthaceae family of fungi.</title>
        <authorList>
            <person name="Okagaki L.H."/>
            <person name="Nunes C.C."/>
            <person name="Sailsbery J."/>
            <person name="Clay B."/>
            <person name="Brown D."/>
            <person name="John T."/>
            <person name="Oh Y."/>
            <person name="Young N."/>
            <person name="Fitzgerald M."/>
            <person name="Haas B.J."/>
            <person name="Zeng Q."/>
            <person name="Young S."/>
            <person name="Adiconis X."/>
            <person name="Fan L."/>
            <person name="Levin J.Z."/>
            <person name="Mitchell T.K."/>
            <person name="Okubara P.A."/>
            <person name="Farman M.L."/>
            <person name="Kohn L.M."/>
            <person name="Birren B."/>
            <person name="Ma L.-J."/>
            <person name="Dean R.A."/>
        </authorList>
    </citation>
    <scope>NUCLEOTIDE SEQUENCE</scope>
    <source>
        <strain evidence="10">R3-111a-1</strain>
    </source>
</reference>
<evidence type="ECO:0000313" key="10">
    <source>
        <dbReference type="EnsemblFungi" id="EJT73695"/>
    </source>
</evidence>
<feature type="transmembrane region" description="Helical" evidence="7">
    <location>
        <begin position="122"/>
        <end position="147"/>
    </location>
</feature>
<dbReference type="RefSeq" id="XP_009223639.1">
    <property type="nucleotide sequence ID" value="XM_009225375.1"/>
</dbReference>
<reference evidence="9" key="2">
    <citation type="submission" date="2010-07" db="EMBL/GenBank/DDBJ databases">
        <authorList>
            <consortium name="The Broad Institute Genome Sequencing Platform"/>
            <consortium name="Broad Institute Genome Sequencing Center for Infectious Disease"/>
            <person name="Ma L.-J."/>
            <person name="Dead R."/>
            <person name="Young S."/>
            <person name="Zeng Q."/>
            <person name="Koehrsen M."/>
            <person name="Alvarado L."/>
            <person name="Berlin A."/>
            <person name="Chapman S.B."/>
            <person name="Chen Z."/>
            <person name="Freedman E."/>
            <person name="Gellesch M."/>
            <person name="Goldberg J."/>
            <person name="Griggs A."/>
            <person name="Gujja S."/>
            <person name="Heilman E.R."/>
            <person name="Heiman D."/>
            <person name="Hepburn T."/>
            <person name="Howarth C."/>
            <person name="Jen D."/>
            <person name="Larson L."/>
            <person name="Mehta T."/>
            <person name="Neiman D."/>
            <person name="Pearson M."/>
            <person name="Roberts A."/>
            <person name="Saif S."/>
            <person name="Shea T."/>
            <person name="Shenoy N."/>
            <person name="Sisk P."/>
            <person name="Stolte C."/>
            <person name="Sykes S."/>
            <person name="Walk T."/>
            <person name="White J."/>
            <person name="Yandava C."/>
            <person name="Haas B."/>
            <person name="Nusbaum C."/>
            <person name="Birren B."/>
        </authorList>
    </citation>
    <scope>NUCLEOTIDE SEQUENCE</scope>
    <source>
        <strain evidence="9">R3-111a-1</strain>
    </source>
</reference>
<dbReference type="InterPro" id="IPR049326">
    <property type="entry name" value="Rhodopsin_dom_fungi"/>
</dbReference>
<evidence type="ECO:0000313" key="11">
    <source>
        <dbReference type="Proteomes" id="UP000006039"/>
    </source>
</evidence>
<evidence type="ECO:0000256" key="1">
    <source>
        <dbReference type="ARBA" id="ARBA00004141"/>
    </source>
</evidence>
<reference evidence="9" key="3">
    <citation type="submission" date="2010-09" db="EMBL/GenBank/DDBJ databases">
        <title>Annotation of Gaeumannomyces graminis var. tritici R3-111a-1.</title>
        <authorList>
            <consortium name="The Broad Institute Genome Sequencing Platform"/>
            <person name="Ma L.-J."/>
            <person name="Dead R."/>
            <person name="Young S.K."/>
            <person name="Zeng Q."/>
            <person name="Gargeya S."/>
            <person name="Fitzgerald M."/>
            <person name="Haas B."/>
            <person name="Abouelleil A."/>
            <person name="Alvarado L."/>
            <person name="Arachchi H.M."/>
            <person name="Berlin A."/>
            <person name="Brown A."/>
            <person name="Chapman S.B."/>
            <person name="Chen Z."/>
            <person name="Dunbar C."/>
            <person name="Freedman E."/>
            <person name="Gearin G."/>
            <person name="Gellesch M."/>
            <person name="Goldberg J."/>
            <person name="Griggs A."/>
            <person name="Gujja S."/>
            <person name="Heiman D."/>
            <person name="Howarth C."/>
            <person name="Larson L."/>
            <person name="Lui A."/>
            <person name="MacDonald P.J.P."/>
            <person name="Mehta T."/>
            <person name="Montmayeur A."/>
            <person name="Murphy C."/>
            <person name="Neiman D."/>
            <person name="Pearson M."/>
            <person name="Priest M."/>
            <person name="Roberts A."/>
            <person name="Saif S."/>
            <person name="Shea T."/>
            <person name="Shenoy N."/>
            <person name="Sisk P."/>
            <person name="Stolte C."/>
            <person name="Sykes S."/>
            <person name="Yandava C."/>
            <person name="Wortman J."/>
            <person name="Nusbaum C."/>
            <person name="Birren B."/>
        </authorList>
    </citation>
    <scope>NUCLEOTIDE SEQUENCE</scope>
    <source>
        <strain evidence="9">R3-111a-1</strain>
    </source>
</reference>
<evidence type="ECO:0000256" key="5">
    <source>
        <dbReference type="ARBA" id="ARBA00038359"/>
    </source>
</evidence>
<sequence>MGTAVGKGALRGSGIWYPVATTKIFKDACGAPVRDAGHSYTIQQVVLCTISGLTVLLRLLSKILSSDTEGAMSTLGADDLTILLAYVLLLPKMYLCGVLMTGAGLGRDVWTLTTHQLRDYAFYWYFAEPIYFAVASLMRISITLFFMRVFTRRGLKPTFVRGRGSFRLVLWGTLAANTALAVAFVTVGLAQCAPVSFYWTQYDGSGAAATGGGQCIDGSALVWANAGAGIAMDAWMLTLPLSQTAGLNLSRRRRAQVGGMFCVGLLATAVSALRLRVLGGFSSDNPTWDQLPVAVWSALEMHAGIVCACLPAMRVALARTLPEAVSLGVVTVVEGGAAATAALRRSQHQPLNPRRLSKPLPPLPRNSMSSLGSRTWAAAVAAGRCNEDSDSDKTVVEGWQPPHPRKQANLSPYFTIGRPGGGRRLTPDFFAVSYPSVKGRGK</sequence>
<name>J3P203_GAET3</name>
<dbReference type="Pfam" id="PF20684">
    <property type="entry name" value="Fung_rhodopsin"/>
    <property type="match status" value="1"/>
</dbReference>
<keyword evidence="2 7" id="KW-0812">Transmembrane</keyword>
<gene>
    <name evidence="10" type="primary">20348009</name>
    <name evidence="9" type="ORF">GGTG_07551</name>
</gene>
<keyword evidence="11" id="KW-1185">Reference proteome</keyword>
<protein>
    <recommendedName>
        <fullName evidence="8">Rhodopsin domain-containing protein</fullName>
    </recommendedName>
</protein>
<dbReference type="AlphaFoldDB" id="J3P203"/>